<dbReference type="PANTHER" id="PTHR43685:SF5">
    <property type="entry name" value="GLYCOSYLTRANSFERASE EPSE-RELATED"/>
    <property type="match status" value="1"/>
</dbReference>
<evidence type="ECO:0000256" key="2">
    <source>
        <dbReference type="ARBA" id="ARBA00022676"/>
    </source>
</evidence>
<keyword evidence="3" id="KW-0808">Transferase</keyword>
<comment type="caution">
    <text evidence="5">The sequence shown here is derived from an EMBL/GenBank/DDBJ whole genome shotgun (WGS) entry which is preliminary data.</text>
</comment>
<dbReference type="InterPro" id="IPR001173">
    <property type="entry name" value="Glyco_trans_2-like"/>
</dbReference>
<dbReference type="SUPFAM" id="SSF53448">
    <property type="entry name" value="Nucleotide-diphospho-sugar transferases"/>
    <property type="match status" value="1"/>
</dbReference>
<dbReference type="InterPro" id="IPR050834">
    <property type="entry name" value="Glycosyltransf_2"/>
</dbReference>
<dbReference type="RefSeq" id="WP_345396998.1">
    <property type="nucleotide sequence ID" value="NZ_BAABLA010000026.1"/>
</dbReference>
<dbReference type="Proteomes" id="UP001596337">
    <property type="component" value="Unassembled WGS sequence"/>
</dbReference>
<evidence type="ECO:0000313" key="5">
    <source>
        <dbReference type="EMBL" id="MFC6868894.1"/>
    </source>
</evidence>
<dbReference type="EMBL" id="JBHSXX010000001">
    <property type="protein sequence ID" value="MFC6868894.1"/>
    <property type="molecule type" value="Genomic_DNA"/>
</dbReference>
<dbReference type="PANTHER" id="PTHR43685">
    <property type="entry name" value="GLYCOSYLTRANSFERASE"/>
    <property type="match status" value="1"/>
</dbReference>
<organism evidence="5 6">
    <name type="scientific">Haloechinothrix salitolerans</name>
    <dbReference type="NCBI Taxonomy" id="926830"/>
    <lineage>
        <taxon>Bacteria</taxon>
        <taxon>Bacillati</taxon>
        <taxon>Actinomycetota</taxon>
        <taxon>Actinomycetes</taxon>
        <taxon>Pseudonocardiales</taxon>
        <taxon>Pseudonocardiaceae</taxon>
        <taxon>Haloechinothrix</taxon>
    </lineage>
</organism>
<name>A0ABW2C296_9PSEU</name>
<proteinExistence type="inferred from homology"/>
<evidence type="ECO:0000313" key="6">
    <source>
        <dbReference type="Proteomes" id="UP001596337"/>
    </source>
</evidence>
<feature type="domain" description="Glycosyltransferase 2-like" evidence="4">
    <location>
        <begin position="11"/>
        <end position="170"/>
    </location>
</feature>
<dbReference type="Pfam" id="PF00535">
    <property type="entry name" value="Glycos_transf_2"/>
    <property type="match status" value="1"/>
</dbReference>
<dbReference type="InterPro" id="IPR029044">
    <property type="entry name" value="Nucleotide-diphossugar_trans"/>
</dbReference>
<keyword evidence="2" id="KW-0328">Glycosyltransferase</keyword>
<evidence type="ECO:0000256" key="1">
    <source>
        <dbReference type="ARBA" id="ARBA00006739"/>
    </source>
</evidence>
<protein>
    <submittedName>
        <fullName evidence="5">Glycosyltransferase family 2 protein</fullName>
    </submittedName>
</protein>
<sequence length="295" mass="31931">MTDEHAGGRTSVVIATRNRAATLAVTLRRLLELRPRPPIIIADNASTDTTGDVASALAERHDGVRVLRLAENLGAAARTLGVLAAPTPYVGFSDDDSWWASDALPRAEAVFDRCPNVGLIAARTVVEPRGEVDPTSRAMADSPLSTGDDLPGREVLGFLACGAIVRRAAYLDAGGFSRLLQLGAEEKLLAYDLAARGWRLRYVPEVRAHHEPAVRDDADHTRRKALVLRNDVLISVLRRSPSTALRSGLALAVSATRDVMAARALAGLVRKLPTALWQRRRLPRGVEANVRLLER</sequence>
<dbReference type="Gene3D" id="3.90.550.10">
    <property type="entry name" value="Spore Coat Polysaccharide Biosynthesis Protein SpsA, Chain A"/>
    <property type="match status" value="1"/>
</dbReference>
<keyword evidence="6" id="KW-1185">Reference proteome</keyword>
<evidence type="ECO:0000259" key="4">
    <source>
        <dbReference type="Pfam" id="PF00535"/>
    </source>
</evidence>
<gene>
    <name evidence="5" type="ORF">ACFQGD_17260</name>
</gene>
<comment type="similarity">
    <text evidence="1">Belongs to the glycosyltransferase 2 family.</text>
</comment>
<reference evidence="6" key="1">
    <citation type="journal article" date="2019" name="Int. J. Syst. Evol. Microbiol.">
        <title>The Global Catalogue of Microorganisms (GCM) 10K type strain sequencing project: providing services to taxonomists for standard genome sequencing and annotation.</title>
        <authorList>
            <consortium name="The Broad Institute Genomics Platform"/>
            <consortium name="The Broad Institute Genome Sequencing Center for Infectious Disease"/>
            <person name="Wu L."/>
            <person name="Ma J."/>
        </authorList>
    </citation>
    <scope>NUCLEOTIDE SEQUENCE [LARGE SCALE GENOMIC DNA]</scope>
    <source>
        <strain evidence="6">KCTC 32255</strain>
    </source>
</reference>
<accession>A0ABW2C296</accession>
<evidence type="ECO:0000256" key="3">
    <source>
        <dbReference type="ARBA" id="ARBA00022679"/>
    </source>
</evidence>